<feature type="compositionally biased region" description="Polar residues" evidence="1">
    <location>
        <begin position="66"/>
        <end position="79"/>
    </location>
</feature>
<dbReference type="HOGENOM" id="CLU_915410_0_0_1"/>
<evidence type="ECO:0000313" key="3">
    <source>
        <dbReference type="Proteomes" id="UP000027222"/>
    </source>
</evidence>
<evidence type="ECO:0000256" key="1">
    <source>
        <dbReference type="SAM" id="MobiDB-lite"/>
    </source>
</evidence>
<dbReference type="AlphaFoldDB" id="A0A067TH52"/>
<feature type="region of interest" description="Disordered" evidence="1">
    <location>
        <begin position="1"/>
        <end position="34"/>
    </location>
</feature>
<organism evidence="2 3">
    <name type="scientific">Galerina marginata (strain CBS 339.88)</name>
    <dbReference type="NCBI Taxonomy" id="685588"/>
    <lineage>
        <taxon>Eukaryota</taxon>
        <taxon>Fungi</taxon>
        <taxon>Dikarya</taxon>
        <taxon>Basidiomycota</taxon>
        <taxon>Agaricomycotina</taxon>
        <taxon>Agaricomycetes</taxon>
        <taxon>Agaricomycetidae</taxon>
        <taxon>Agaricales</taxon>
        <taxon>Agaricineae</taxon>
        <taxon>Strophariaceae</taxon>
        <taxon>Galerina</taxon>
    </lineage>
</organism>
<dbReference type="EMBL" id="KL142373">
    <property type="protein sequence ID" value="KDR79249.1"/>
    <property type="molecule type" value="Genomic_DNA"/>
</dbReference>
<proteinExistence type="predicted"/>
<gene>
    <name evidence="2" type="ORF">GALMADRAFT_137125</name>
</gene>
<feature type="compositionally biased region" description="Basic residues" evidence="1">
    <location>
        <begin position="13"/>
        <end position="32"/>
    </location>
</feature>
<sequence>MLPSSPGSESRRKPTRRSSQKKAKERKKHRKLSHIENEYFFNTFTDRLEVSDPDPGEGLDIKHDIPQSSTRNGEYLPSASQFPGITQEVAHALSRPRAFDSTISSDSAAPQNYSSNSSSCYLPPYAPDLALQGPNNSSQNFTQNQLIFTREDGQPPITQHHHSDSYLPLEYQVPNSSRPLVQQPRFMRHESNLLEPHSVPLRGDGSLTTYEGFSPATRYPYSFSLNEPVLEEGFNMSLAPTRSSSSYYFMPHSNSQNTSRESLNLANTIASGTALRHNHLVAIISGPAPSFDIQGSDNSQSLRG</sequence>
<dbReference type="Proteomes" id="UP000027222">
    <property type="component" value="Unassembled WGS sequence"/>
</dbReference>
<evidence type="ECO:0000313" key="2">
    <source>
        <dbReference type="EMBL" id="KDR79249.1"/>
    </source>
</evidence>
<reference evidence="3" key="1">
    <citation type="journal article" date="2014" name="Proc. Natl. Acad. Sci. U.S.A.">
        <title>Extensive sampling of basidiomycete genomes demonstrates inadequacy of the white-rot/brown-rot paradigm for wood decay fungi.</title>
        <authorList>
            <person name="Riley R."/>
            <person name="Salamov A.A."/>
            <person name="Brown D.W."/>
            <person name="Nagy L.G."/>
            <person name="Floudas D."/>
            <person name="Held B.W."/>
            <person name="Levasseur A."/>
            <person name="Lombard V."/>
            <person name="Morin E."/>
            <person name="Otillar R."/>
            <person name="Lindquist E.A."/>
            <person name="Sun H."/>
            <person name="LaButti K.M."/>
            <person name="Schmutz J."/>
            <person name="Jabbour D."/>
            <person name="Luo H."/>
            <person name="Baker S.E."/>
            <person name="Pisabarro A.G."/>
            <person name="Walton J.D."/>
            <person name="Blanchette R.A."/>
            <person name="Henrissat B."/>
            <person name="Martin F."/>
            <person name="Cullen D."/>
            <person name="Hibbett D.S."/>
            <person name="Grigoriev I.V."/>
        </authorList>
    </citation>
    <scope>NUCLEOTIDE SEQUENCE [LARGE SCALE GENOMIC DNA]</scope>
    <source>
        <strain evidence="3">CBS 339.88</strain>
    </source>
</reference>
<feature type="region of interest" description="Disordered" evidence="1">
    <location>
        <begin position="51"/>
        <end position="79"/>
    </location>
</feature>
<accession>A0A067TH52</accession>
<protein>
    <submittedName>
        <fullName evidence="2">Uncharacterized protein</fullName>
    </submittedName>
</protein>
<name>A0A067TH52_GALM3</name>
<keyword evidence="3" id="KW-1185">Reference proteome</keyword>